<dbReference type="Proteomes" id="UP000257109">
    <property type="component" value="Unassembled WGS sequence"/>
</dbReference>
<feature type="domain" description="Tf2-1-like SH3-like" evidence="2">
    <location>
        <begin position="277"/>
        <end position="320"/>
    </location>
</feature>
<gene>
    <name evidence="3" type="ORF">CR513_06259</name>
</gene>
<dbReference type="PANTHER" id="PTHR35046:SF26">
    <property type="entry name" value="RNA-DIRECTED DNA POLYMERASE"/>
    <property type="match status" value="1"/>
</dbReference>
<dbReference type="InterPro" id="IPR056924">
    <property type="entry name" value="SH3_Tf2-1"/>
</dbReference>
<dbReference type="GO" id="GO:0003676">
    <property type="term" value="F:nucleic acid binding"/>
    <property type="evidence" value="ECO:0007669"/>
    <property type="project" value="InterPro"/>
</dbReference>
<evidence type="ECO:0000256" key="1">
    <source>
        <dbReference type="SAM" id="MobiDB-lite"/>
    </source>
</evidence>
<dbReference type="Gene3D" id="3.30.420.10">
    <property type="entry name" value="Ribonuclease H-like superfamily/Ribonuclease H"/>
    <property type="match status" value="1"/>
</dbReference>
<reference evidence="3" key="1">
    <citation type="submission" date="2018-05" db="EMBL/GenBank/DDBJ databases">
        <title>Draft genome of Mucuna pruriens seed.</title>
        <authorList>
            <person name="Nnadi N.E."/>
            <person name="Vos R."/>
            <person name="Hasami M.H."/>
            <person name="Devisetty U.K."/>
            <person name="Aguiy J.C."/>
        </authorList>
    </citation>
    <scope>NUCLEOTIDE SEQUENCE [LARGE SCALE GENOMIC DNA]</scope>
    <source>
        <strain evidence="3">JCA_2017</strain>
    </source>
</reference>
<dbReference type="SUPFAM" id="SSF53098">
    <property type="entry name" value="Ribonuclease H-like"/>
    <property type="match status" value="1"/>
</dbReference>
<dbReference type="PANTHER" id="PTHR35046">
    <property type="entry name" value="ZINC KNUCKLE (CCHC-TYPE) FAMILY PROTEIN"/>
    <property type="match status" value="1"/>
</dbReference>
<dbReference type="InterPro" id="IPR036397">
    <property type="entry name" value="RNaseH_sf"/>
</dbReference>
<evidence type="ECO:0000313" key="3">
    <source>
        <dbReference type="EMBL" id="RDY09373.1"/>
    </source>
</evidence>
<name>A0A371I2X4_MUCPR</name>
<proteinExistence type="predicted"/>
<feature type="non-terminal residue" evidence="3">
    <location>
        <position position="1"/>
    </location>
</feature>
<organism evidence="3 4">
    <name type="scientific">Mucuna pruriens</name>
    <name type="common">Velvet bean</name>
    <name type="synonym">Dolichos pruriens</name>
    <dbReference type="NCBI Taxonomy" id="157652"/>
    <lineage>
        <taxon>Eukaryota</taxon>
        <taxon>Viridiplantae</taxon>
        <taxon>Streptophyta</taxon>
        <taxon>Embryophyta</taxon>
        <taxon>Tracheophyta</taxon>
        <taxon>Spermatophyta</taxon>
        <taxon>Magnoliopsida</taxon>
        <taxon>eudicotyledons</taxon>
        <taxon>Gunneridae</taxon>
        <taxon>Pentapetalae</taxon>
        <taxon>rosids</taxon>
        <taxon>fabids</taxon>
        <taxon>Fabales</taxon>
        <taxon>Fabaceae</taxon>
        <taxon>Papilionoideae</taxon>
        <taxon>50 kb inversion clade</taxon>
        <taxon>NPAAA clade</taxon>
        <taxon>indigoferoid/millettioid clade</taxon>
        <taxon>Phaseoleae</taxon>
        <taxon>Mucuna</taxon>
    </lineage>
</organism>
<evidence type="ECO:0000313" key="4">
    <source>
        <dbReference type="Proteomes" id="UP000257109"/>
    </source>
</evidence>
<protein>
    <recommendedName>
        <fullName evidence="2">Tf2-1-like SH3-like domain-containing protein</fullName>
    </recommendedName>
</protein>
<evidence type="ECO:0000259" key="2">
    <source>
        <dbReference type="Pfam" id="PF24626"/>
    </source>
</evidence>
<dbReference type="EMBL" id="QJKJ01001067">
    <property type="protein sequence ID" value="RDY09373.1"/>
    <property type="molecule type" value="Genomic_DNA"/>
</dbReference>
<dbReference type="InterPro" id="IPR012337">
    <property type="entry name" value="RNaseH-like_sf"/>
</dbReference>
<accession>A0A371I2X4</accession>
<dbReference type="AlphaFoldDB" id="A0A371I2X4"/>
<sequence length="440" mass="51498">MVRRIVSTFIEDDQSQRKSIFHSRCMIQGEICYLIMDGSSSVNVANQILEELIMDKKVFVIVTLGKYKDKILCDVVLMEATHVTHGGVINKFSFVHKGKRGSYRRSNQNETKIDEEKKNKQKERKSRERKNFFKEVVRPYKTIVSDRGSNKFDTKLLFSTTWNPQTNDQIEVTNRTLSQLLRYFVISWEEWLQHIEFAYNRAVNTTTSHSSYELMCGFNPLIPPDLLPLPNVNAMLNYDRASKAQFVKDFQAKSCSHIEKKVEQYANKANKEKHKRVHLRNERFPNLRKSKLLPRGDIPSKVIKKINDNAYILDMPQSYEGRTQDSNLKANSFQEKELDESLTSTKEYFPRDKETKDTQTLKGPTTKGRLKRLEEVFQKIGMLRSLEASSLSSSTTLYFQVPTIRVLGNLWLKEILWSHQYHTSDESLHERHQQMVKKRN</sequence>
<keyword evidence="4" id="KW-1185">Reference proteome</keyword>
<dbReference type="Pfam" id="PF24626">
    <property type="entry name" value="SH3_Tf2-1"/>
    <property type="match status" value="1"/>
</dbReference>
<feature type="region of interest" description="Disordered" evidence="1">
    <location>
        <begin position="100"/>
        <end position="128"/>
    </location>
</feature>
<comment type="caution">
    <text evidence="3">The sequence shown here is derived from an EMBL/GenBank/DDBJ whole genome shotgun (WGS) entry which is preliminary data.</text>
</comment>